<proteinExistence type="predicted"/>
<dbReference type="PANTHER" id="PTHR31293">
    <property type="entry name" value="RNI-LIKE SUPERFAMILY PROTEIN"/>
    <property type="match status" value="1"/>
</dbReference>
<evidence type="ECO:0000313" key="1">
    <source>
        <dbReference type="EMBL" id="CAA7031917.1"/>
    </source>
</evidence>
<sequence length="107" mass="12333">MIHFATQIQFDDKDLLYRNKGKGKKQRARESFRSFVDTTLLSRNLNNTLKKLSLTCEDDVDHFKTHTNRWITDALEGGVSDLDLRITMLSGERLQARLLPSTVLKPV</sequence>
<dbReference type="EMBL" id="CACVBM020001113">
    <property type="protein sequence ID" value="CAA7031917.1"/>
    <property type="molecule type" value="Genomic_DNA"/>
</dbReference>
<keyword evidence="2" id="KW-1185">Reference proteome</keyword>
<organism evidence="1 2">
    <name type="scientific">Microthlaspi erraticum</name>
    <dbReference type="NCBI Taxonomy" id="1685480"/>
    <lineage>
        <taxon>Eukaryota</taxon>
        <taxon>Viridiplantae</taxon>
        <taxon>Streptophyta</taxon>
        <taxon>Embryophyta</taxon>
        <taxon>Tracheophyta</taxon>
        <taxon>Spermatophyta</taxon>
        <taxon>Magnoliopsida</taxon>
        <taxon>eudicotyledons</taxon>
        <taxon>Gunneridae</taxon>
        <taxon>Pentapetalae</taxon>
        <taxon>rosids</taxon>
        <taxon>malvids</taxon>
        <taxon>Brassicales</taxon>
        <taxon>Brassicaceae</taxon>
        <taxon>Coluteocarpeae</taxon>
        <taxon>Microthlaspi</taxon>
    </lineage>
</organism>
<comment type="caution">
    <text evidence="1">The sequence shown here is derived from an EMBL/GenBank/DDBJ whole genome shotgun (WGS) entry which is preliminary data.</text>
</comment>
<name>A0A6D2J458_9BRAS</name>
<gene>
    <name evidence="1" type="ORF">MERR_LOCUS19152</name>
</gene>
<dbReference type="Proteomes" id="UP000467841">
    <property type="component" value="Unassembled WGS sequence"/>
</dbReference>
<dbReference type="OrthoDB" id="1107060at2759"/>
<protein>
    <submittedName>
        <fullName evidence="1">Uncharacterized protein</fullName>
    </submittedName>
</protein>
<reference evidence="1" key="1">
    <citation type="submission" date="2020-01" db="EMBL/GenBank/DDBJ databases">
        <authorList>
            <person name="Mishra B."/>
        </authorList>
    </citation>
    <scope>NUCLEOTIDE SEQUENCE [LARGE SCALE GENOMIC DNA]</scope>
</reference>
<dbReference type="AlphaFoldDB" id="A0A6D2J458"/>
<accession>A0A6D2J458</accession>
<evidence type="ECO:0000313" key="2">
    <source>
        <dbReference type="Proteomes" id="UP000467841"/>
    </source>
</evidence>
<dbReference type="InterPro" id="IPR055294">
    <property type="entry name" value="FBL60-like"/>
</dbReference>
<dbReference type="PANTHER" id="PTHR31293:SF26">
    <property type="entry name" value="(RAPE) HYPOTHETICAL PROTEIN"/>
    <property type="match status" value="1"/>
</dbReference>